<sequence>MRGIVLVDKEVGLSTYDLIRIIKNQSGNNFKIGHSGTLDPLACGIVVLLFNEATKISNFLMDYEKEYVGVIKLGIVTDTDDITGKIIEKKKVPKLKKEEILEILRNFVGKILQEPPKYSAIKINGEPSYLRARRKEEIIPKKRLVECYQIELIDYFRDTLLIKTVVGKGFYLRSLARDIGKKIGCGGTLAGLKRLRIGKWQLQDCLKAWELNYENIEKNLIPIREALYKFKEYFYDKKTIENFKREKKLSCSDEGNGYCKVISDDEKVLIVGEKEDKLIKFLKLIYEDN</sequence>
<dbReference type="SUPFAM" id="SSF55120">
    <property type="entry name" value="Pseudouridine synthase"/>
    <property type="match status" value="1"/>
</dbReference>
<dbReference type="GO" id="GO:1990481">
    <property type="term" value="P:mRNA pseudouridine synthesis"/>
    <property type="evidence" value="ECO:0007669"/>
    <property type="project" value="TreeGrafter"/>
</dbReference>
<comment type="caution">
    <text evidence="7">The sequence shown here is derived from an EMBL/GenBank/DDBJ whole genome shotgun (WGS) entry which is preliminary data.</text>
</comment>
<evidence type="ECO:0000256" key="5">
    <source>
        <dbReference type="HAMAP-Rule" id="MF_01080"/>
    </source>
</evidence>
<keyword evidence="3 5" id="KW-0819">tRNA processing</keyword>
<dbReference type="HAMAP" id="MF_01080">
    <property type="entry name" value="TruB_bact"/>
    <property type="match status" value="1"/>
</dbReference>
<dbReference type="EC" id="5.4.99.25" evidence="5"/>
<protein>
    <recommendedName>
        <fullName evidence="5">tRNA pseudouridine synthase B</fullName>
        <ecNumber evidence="5">5.4.99.25</ecNumber>
    </recommendedName>
    <alternativeName>
        <fullName evidence="5">tRNA pseudouridine(55) synthase</fullName>
        <shortName evidence="5">Psi55 synthase</shortName>
    </alternativeName>
    <alternativeName>
        <fullName evidence="5">tRNA pseudouridylate synthase</fullName>
    </alternativeName>
    <alternativeName>
        <fullName evidence="5">tRNA-uridine isomerase</fullName>
    </alternativeName>
</protein>
<organism evidence="7">
    <name type="scientific">candidate division WOR-3 bacterium</name>
    <dbReference type="NCBI Taxonomy" id="2052148"/>
    <lineage>
        <taxon>Bacteria</taxon>
        <taxon>Bacteria division WOR-3</taxon>
    </lineage>
</organism>
<dbReference type="Gene3D" id="3.30.2350.10">
    <property type="entry name" value="Pseudouridine synthase"/>
    <property type="match status" value="1"/>
</dbReference>
<dbReference type="InterPro" id="IPR002501">
    <property type="entry name" value="PsdUridine_synth_N"/>
</dbReference>
<keyword evidence="4 5" id="KW-0413">Isomerase</keyword>
<evidence type="ECO:0000259" key="6">
    <source>
        <dbReference type="Pfam" id="PF01509"/>
    </source>
</evidence>
<dbReference type="GO" id="GO:0031119">
    <property type="term" value="P:tRNA pseudouridine synthesis"/>
    <property type="evidence" value="ECO:0007669"/>
    <property type="project" value="UniProtKB-UniRule"/>
</dbReference>
<dbReference type="InterPro" id="IPR020103">
    <property type="entry name" value="PsdUridine_synth_cat_dom_sf"/>
</dbReference>
<gene>
    <name evidence="5 7" type="primary">truB</name>
    <name evidence="7" type="ORF">ENT60_02890</name>
</gene>
<dbReference type="EMBL" id="DSZH01000133">
    <property type="protein sequence ID" value="HGU47495.1"/>
    <property type="molecule type" value="Genomic_DNA"/>
</dbReference>
<dbReference type="NCBIfam" id="TIGR00431">
    <property type="entry name" value="TruB"/>
    <property type="match status" value="1"/>
</dbReference>
<comment type="catalytic activity">
    <reaction evidence="1 5">
        <text>uridine(55) in tRNA = pseudouridine(55) in tRNA</text>
        <dbReference type="Rhea" id="RHEA:42532"/>
        <dbReference type="Rhea" id="RHEA-COMP:10101"/>
        <dbReference type="Rhea" id="RHEA-COMP:10102"/>
        <dbReference type="ChEBI" id="CHEBI:65314"/>
        <dbReference type="ChEBI" id="CHEBI:65315"/>
        <dbReference type="EC" id="5.4.99.25"/>
    </reaction>
</comment>
<dbReference type="GO" id="GO:0160148">
    <property type="term" value="F:tRNA pseudouridine(55) synthase activity"/>
    <property type="evidence" value="ECO:0007669"/>
    <property type="project" value="UniProtKB-EC"/>
</dbReference>
<accession>A0A7C4S3A8</accession>
<proteinExistence type="inferred from homology"/>
<evidence type="ECO:0000256" key="1">
    <source>
        <dbReference type="ARBA" id="ARBA00000385"/>
    </source>
</evidence>
<evidence type="ECO:0000256" key="4">
    <source>
        <dbReference type="ARBA" id="ARBA00023235"/>
    </source>
</evidence>
<comment type="function">
    <text evidence="5">Responsible for synthesis of pseudouridine from uracil-55 in the psi GC loop of transfer RNAs.</text>
</comment>
<feature type="active site" description="Nucleophile" evidence="5">
    <location>
        <position position="39"/>
    </location>
</feature>
<feature type="domain" description="Pseudouridine synthase II N-terminal" evidence="6">
    <location>
        <begin position="30"/>
        <end position="171"/>
    </location>
</feature>
<dbReference type="PANTHER" id="PTHR13767">
    <property type="entry name" value="TRNA-PSEUDOURIDINE SYNTHASE"/>
    <property type="match status" value="1"/>
</dbReference>
<evidence type="ECO:0000256" key="3">
    <source>
        <dbReference type="ARBA" id="ARBA00022694"/>
    </source>
</evidence>
<dbReference type="InterPro" id="IPR014780">
    <property type="entry name" value="tRNA_psdUridine_synth_TruB"/>
</dbReference>
<evidence type="ECO:0000313" key="7">
    <source>
        <dbReference type="EMBL" id="HGU47495.1"/>
    </source>
</evidence>
<name>A0A7C4S3A8_UNCW3</name>
<dbReference type="Pfam" id="PF01509">
    <property type="entry name" value="TruB_N"/>
    <property type="match status" value="1"/>
</dbReference>
<comment type="similarity">
    <text evidence="2 5">Belongs to the pseudouridine synthase TruB family. Type 1 subfamily.</text>
</comment>
<dbReference type="PANTHER" id="PTHR13767:SF2">
    <property type="entry name" value="PSEUDOURIDYLATE SYNTHASE TRUB1"/>
    <property type="match status" value="1"/>
</dbReference>
<dbReference type="AlphaFoldDB" id="A0A7C4S3A8"/>
<evidence type="ECO:0000256" key="2">
    <source>
        <dbReference type="ARBA" id="ARBA00005642"/>
    </source>
</evidence>
<dbReference type="GO" id="GO:0003723">
    <property type="term" value="F:RNA binding"/>
    <property type="evidence" value="ECO:0007669"/>
    <property type="project" value="InterPro"/>
</dbReference>
<reference evidence="7" key="1">
    <citation type="journal article" date="2020" name="mSystems">
        <title>Genome- and Community-Level Interaction Insights into Carbon Utilization and Element Cycling Functions of Hydrothermarchaeota in Hydrothermal Sediment.</title>
        <authorList>
            <person name="Zhou Z."/>
            <person name="Liu Y."/>
            <person name="Xu W."/>
            <person name="Pan J."/>
            <person name="Luo Z.H."/>
            <person name="Li M."/>
        </authorList>
    </citation>
    <scope>NUCLEOTIDE SEQUENCE [LARGE SCALE GENOMIC DNA]</scope>
    <source>
        <strain evidence="7">SpSt-594</strain>
    </source>
</reference>